<comment type="caution">
    <text evidence="1">The sequence shown here is derived from an EMBL/GenBank/DDBJ whole genome shotgun (WGS) entry which is preliminary data.</text>
</comment>
<gene>
    <name evidence="1" type="ORF">LCGC14_2010900</name>
</gene>
<accession>A0A0F9FMW8</accession>
<sequence length="145" mass="15941">LGRSSDRPPGARRMRLSERVLARMDAVVDIARYVGTYTDATWSDQMSALAAVGHVFCGQHTIWKLPSGHPDPETADDDAVSRRLGMVAHLNTILEGIALRDRDDVVDAAGLILFDSRWRIEDYDPAVHLDYSRVTPPGEGETPSG</sequence>
<evidence type="ECO:0000313" key="1">
    <source>
        <dbReference type="EMBL" id="KKL79826.1"/>
    </source>
</evidence>
<dbReference type="AlphaFoldDB" id="A0A0F9FMW8"/>
<organism evidence="1">
    <name type="scientific">marine sediment metagenome</name>
    <dbReference type="NCBI Taxonomy" id="412755"/>
    <lineage>
        <taxon>unclassified sequences</taxon>
        <taxon>metagenomes</taxon>
        <taxon>ecological metagenomes</taxon>
    </lineage>
</organism>
<protein>
    <submittedName>
        <fullName evidence="1">Uncharacterized protein</fullName>
    </submittedName>
</protein>
<dbReference type="EMBL" id="LAZR01023052">
    <property type="protein sequence ID" value="KKL79826.1"/>
    <property type="molecule type" value="Genomic_DNA"/>
</dbReference>
<reference evidence="1" key="1">
    <citation type="journal article" date="2015" name="Nature">
        <title>Complex archaea that bridge the gap between prokaryotes and eukaryotes.</title>
        <authorList>
            <person name="Spang A."/>
            <person name="Saw J.H."/>
            <person name="Jorgensen S.L."/>
            <person name="Zaremba-Niedzwiedzka K."/>
            <person name="Martijn J."/>
            <person name="Lind A.E."/>
            <person name="van Eijk R."/>
            <person name="Schleper C."/>
            <person name="Guy L."/>
            <person name="Ettema T.J."/>
        </authorList>
    </citation>
    <scope>NUCLEOTIDE SEQUENCE</scope>
</reference>
<name>A0A0F9FMW8_9ZZZZ</name>
<feature type="non-terminal residue" evidence="1">
    <location>
        <position position="1"/>
    </location>
</feature>
<proteinExistence type="predicted"/>